<evidence type="ECO:0000256" key="1">
    <source>
        <dbReference type="SAM" id="Phobius"/>
    </source>
</evidence>
<feature type="transmembrane region" description="Helical" evidence="1">
    <location>
        <begin position="6"/>
        <end position="24"/>
    </location>
</feature>
<feature type="domain" description="EamA" evidence="2">
    <location>
        <begin position="5"/>
        <end position="140"/>
    </location>
</feature>
<keyword evidence="1" id="KW-1133">Transmembrane helix</keyword>
<keyword evidence="1" id="KW-0472">Membrane</keyword>
<dbReference type="PANTHER" id="PTHR22911">
    <property type="entry name" value="ACYL-MALONYL CONDENSING ENZYME-RELATED"/>
    <property type="match status" value="1"/>
</dbReference>
<dbReference type="EMBL" id="JABFRW010000118">
    <property type="protein sequence ID" value="NOT34393.1"/>
    <property type="molecule type" value="Genomic_DNA"/>
</dbReference>
<organism evidence="3 4">
    <name type="scientific">Eiseniibacteriota bacterium</name>
    <dbReference type="NCBI Taxonomy" id="2212470"/>
    <lineage>
        <taxon>Bacteria</taxon>
        <taxon>Candidatus Eiseniibacteriota</taxon>
    </lineage>
</organism>
<dbReference type="PANTHER" id="PTHR22911:SF137">
    <property type="entry name" value="SOLUTE CARRIER FAMILY 35 MEMBER G2-RELATED"/>
    <property type="match status" value="1"/>
</dbReference>
<comment type="caution">
    <text evidence="3">The sequence shown here is derived from an EMBL/GenBank/DDBJ whole genome shotgun (WGS) entry which is preliminary data.</text>
</comment>
<dbReference type="InterPro" id="IPR000620">
    <property type="entry name" value="EamA_dom"/>
</dbReference>
<dbReference type="InterPro" id="IPR037185">
    <property type="entry name" value="EmrE-like"/>
</dbReference>
<dbReference type="Pfam" id="PF00892">
    <property type="entry name" value="EamA"/>
    <property type="match status" value="2"/>
</dbReference>
<evidence type="ECO:0000313" key="4">
    <source>
        <dbReference type="Proteomes" id="UP000580839"/>
    </source>
</evidence>
<feature type="transmembrane region" description="Helical" evidence="1">
    <location>
        <begin position="98"/>
        <end position="117"/>
    </location>
</feature>
<dbReference type="GO" id="GO:0016020">
    <property type="term" value="C:membrane"/>
    <property type="evidence" value="ECO:0007669"/>
    <property type="project" value="InterPro"/>
</dbReference>
<feature type="transmembrane region" description="Helical" evidence="1">
    <location>
        <begin position="279"/>
        <end position="297"/>
    </location>
</feature>
<dbReference type="Proteomes" id="UP000580839">
    <property type="component" value="Unassembled WGS sequence"/>
</dbReference>
<feature type="transmembrane region" description="Helical" evidence="1">
    <location>
        <begin position="66"/>
        <end position="86"/>
    </location>
</feature>
<feature type="domain" description="EamA" evidence="2">
    <location>
        <begin position="157"/>
        <end position="296"/>
    </location>
</feature>
<dbReference type="SUPFAM" id="SSF103481">
    <property type="entry name" value="Multidrug resistance efflux transporter EmrE"/>
    <property type="match status" value="2"/>
</dbReference>
<name>A0A849SKZ5_UNCEI</name>
<gene>
    <name evidence="3" type="ORF">HOP12_09510</name>
</gene>
<reference evidence="3 4" key="1">
    <citation type="submission" date="2020-04" db="EMBL/GenBank/DDBJ databases">
        <title>Metagenomic profiling of ammonia- and methane-oxidizing microorganisms in a Dutch drinking water treatment plant.</title>
        <authorList>
            <person name="Poghosyan L."/>
            <person name="Leucker S."/>
        </authorList>
    </citation>
    <scope>NUCLEOTIDE SEQUENCE [LARGE SCALE GENOMIC DNA]</scope>
    <source>
        <strain evidence="3">S-RSF-IL-03</strain>
    </source>
</reference>
<evidence type="ECO:0000259" key="2">
    <source>
        <dbReference type="Pfam" id="PF00892"/>
    </source>
</evidence>
<evidence type="ECO:0000313" key="3">
    <source>
        <dbReference type="EMBL" id="NOT34393.1"/>
    </source>
</evidence>
<sequence>MRYAGEFAALGTALCWALASNLFARAGETMGSAILNRLRILCAVVLLGATSWVMHGSPWPTWATPGATGLLALSGLIGFVFGDSFYFKALVILGPGQAAVLLSLAPAITALIGIPVLGEHLGLRAWCGIAITIAGVLWVVTGRRSDVAVHREGSWKVGVLAGVLGSLGQAVGYVISKQALRTGLDPVSATVIRVVAAAIGIGLLTISRRAVRETFTALRDRASVGFMVGGAVFGPFLGVTLSLAAIQRIEAGVAASITACYPILAMLIAAAFGRDRLTARALVGAAVTVAGVVVLFTR</sequence>
<feature type="transmembrane region" description="Helical" evidence="1">
    <location>
        <begin position="187"/>
        <end position="206"/>
    </location>
</feature>
<feature type="transmembrane region" description="Helical" evidence="1">
    <location>
        <begin position="153"/>
        <end position="175"/>
    </location>
</feature>
<keyword evidence="1" id="KW-0812">Transmembrane</keyword>
<dbReference type="Gene3D" id="1.10.3730.20">
    <property type="match status" value="1"/>
</dbReference>
<accession>A0A849SKZ5</accession>
<feature type="transmembrane region" description="Helical" evidence="1">
    <location>
        <begin position="123"/>
        <end position="141"/>
    </location>
</feature>
<protein>
    <submittedName>
        <fullName evidence="3">DMT family transporter</fullName>
    </submittedName>
</protein>
<feature type="transmembrane region" description="Helical" evidence="1">
    <location>
        <begin position="36"/>
        <end position="54"/>
    </location>
</feature>
<proteinExistence type="predicted"/>
<feature type="transmembrane region" description="Helical" evidence="1">
    <location>
        <begin position="226"/>
        <end position="246"/>
    </location>
</feature>
<feature type="transmembrane region" description="Helical" evidence="1">
    <location>
        <begin position="252"/>
        <end position="272"/>
    </location>
</feature>
<dbReference type="AlphaFoldDB" id="A0A849SKZ5"/>